<keyword evidence="2" id="KW-1133">Transmembrane helix</keyword>
<protein>
    <submittedName>
        <fullName evidence="3">Uncharacterized protein</fullName>
    </submittedName>
</protein>
<evidence type="ECO:0000256" key="1">
    <source>
        <dbReference type="SAM" id="MobiDB-lite"/>
    </source>
</evidence>
<reference evidence="3" key="1">
    <citation type="journal article" date="2014" name="Front. Microbiol.">
        <title>High frequency of phylogenetically diverse reductive dehalogenase-homologous genes in deep subseafloor sedimentary metagenomes.</title>
        <authorList>
            <person name="Kawai M."/>
            <person name="Futagami T."/>
            <person name="Toyoda A."/>
            <person name="Takaki Y."/>
            <person name="Nishi S."/>
            <person name="Hori S."/>
            <person name="Arai W."/>
            <person name="Tsubouchi T."/>
            <person name="Morono Y."/>
            <person name="Uchiyama I."/>
            <person name="Ito T."/>
            <person name="Fujiyama A."/>
            <person name="Inagaki F."/>
            <person name="Takami H."/>
        </authorList>
    </citation>
    <scope>NUCLEOTIDE SEQUENCE</scope>
    <source>
        <strain evidence="3">Expedition CK06-06</strain>
    </source>
</reference>
<sequence length="237" mass="27074">MARYRKKKALYEVISKTWPKPGDDKPLEQLYPEQSDKERPAGESTTRMPERATRWPKRPRIVQFNADKIEISIPYQVAIALLLGVILLVLIAFRLGQRTKSEQGATTSNVERAVKTGESSSKAPNLSAVETKKPAAAVEKPKGNNRIVIQTYRLRTHLEPVKQYFARFGIETEIKKIGDWYYLVTKDKYENPEKSGTDGYFAKQKIIELGAEYKAPQGYETFGSKPFYDAYGQRFDD</sequence>
<name>X1QSP5_9ZZZZ</name>
<feature type="transmembrane region" description="Helical" evidence="2">
    <location>
        <begin position="73"/>
        <end position="93"/>
    </location>
</feature>
<comment type="caution">
    <text evidence="3">The sequence shown here is derived from an EMBL/GenBank/DDBJ whole genome shotgun (WGS) entry which is preliminary data.</text>
</comment>
<dbReference type="AlphaFoldDB" id="X1QSP5"/>
<proteinExistence type="predicted"/>
<keyword evidence="2" id="KW-0812">Transmembrane</keyword>
<accession>X1QSP5</accession>
<keyword evidence="2" id="KW-0472">Membrane</keyword>
<gene>
    <name evidence="3" type="ORF">S06H3_53657</name>
</gene>
<feature type="region of interest" description="Disordered" evidence="1">
    <location>
        <begin position="101"/>
        <end position="137"/>
    </location>
</feature>
<evidence type="ECO:0000256" key="2">
    <source>
        <dbReference type="SAM" id="Phobius"/>
    </source>
</evidence>
<organism evidence="3">
    <name type="scientific">marine sediment metagenome</name>
    <dbReference type="NCBI Taxonomy" id="412755"/>
    <lineage>
        <taxon>unclassified sequences</taxon>
        <taxon>metagenomes</taxon>
        <taxon>ecological metagenomes</taxon>
    </lineage>
</organism>
<feature type="region of interest" description="Disordered" evidence="1">
    <location>
        <begin position="18"/>
        <end position="52"/>
    </location>
</feature>
<dbReference type="EMBL" id="BARV01034229">
    <property type="protein sequence ID" value="GAI57831.1"/>
    <property type="molecule type" value="Genomic_DNA"/>
</dbReference>
<evidence type="ECO:0000313" key="3">
    <source>
        <dbReference type="EMBL" id="GAI57831.1"/>
    </source>
</evidence>